<evidence type="ECO:0000313" key="2">
    <source>
        <dbReference type="Proteomes" id="UP000676478"/>
    </source>
</evidence>
<dbReference type="OrthoDB" id="5695313at2"/>
<reference evidence="1" key="2">
    <citation type="submission" date="2022-09" db="EMBL/GenBank/DDBJ databases">
        <title>Genome-inferred correspondence between phylogeny and metabolic traits in the wild Drosophila gut microbiome.</title>
        <authorList>
            <person name="Bueno E."/>
            <person name="Blow F."/>
            <person name="Douglas A.E."/>
        </authorList>
    </citation>
    <scope>NUCLEOTIDE SEQUENCE</scope>
    <source>
        <strain evidence="1">Dm-2019-70</strain>
    </source>
</reference>
<comment type="caution">
    <text evidence="1">The sequence shown here is derived from an EMBL/GenBank/DDBJ whole genome shotgun (WGS) entry which is preliminary data.</text>
</comment>
<organism evidence="1 2">
    <name type="scientific">Levilactobacillus brevis</name>
    <name type="common">Lactobacillus brevis</name>
    <dbReference type="NCBI Taxonomy" id="1580"/>
    <lineage>
        <taxon>Bacteria</taxon>
        <taxon>Bacillati</taxon>
        <taxon>Bacillota</taxon>
        <taxon>Bacilli</taxon>
        <taxon>Lactobacillales</taxon>
        <taxon>Lactobacillaceae</taxon>
        <taxon>Levilactobacillus</taxon>
    </lineage>
</organism>
<evidence type="ECO:0000313" key="1">
    <source>
        <dbReference type="EMBL" id="MBS1009365.1"/>
    </source>
</evidence>
<proteinExistence type="predicted"/>
<dbReference type="AlphaFoldDB" id="A0A0C1PYC9"/>
<sequence>MRHFFNFSQTIINLFWRCFFLLTLYFAVTSPNIILGDNATFGTSTTMLTTGLVIGIVAVLVMNYAYPTIHAWLYRVLVTEQLRTGTILLVIVLVGQIFFITFVHPNSGFDSGMLLHTATDPSSVHDPDSTAYFSLNVNNLPIMLFMHWLSTTFHQTTWEFFDFVTLIFVDLSAIFNLISVRLVKRQALGIAMYIQAAWLAVFPSIIMPYTDAWALPLVSGYFLCYFAMRHQTLHPLVRAAAANGFGLCVAITYFTKPSAIIPVIAIVMIESLVALVQHKHLRPENLFLAFAFILFAGESAFYTYRYVNTQVDHQTYIQVDKTRAIPAIHFMAMGVYGQGGYSWQQAQAMTFIPRKQDKTAYSIKLLKQRLKQLGPVGYLKFLVMKQRNNTADGTFGWLKEGHFFLENQKPNNQGITNKLKNFIYLYGRHIADFRFAAQLWWISLLVIIAIGFGPQDNLIQILRLSLIGGFMFLLLFEGGRSRYLIQYLPCLLLLATLSFERAVANVRQLYAGYHRRVVAAIAADNLEQEK</sequence>
<accession>A0A0C1PYC9</accession>
<dbReference type="NCBIfam" id="TIGR03766">
    <property type="entry name" value="TIGR03766 family XrtG-associated glycosyltransferase"/>
    <property type="match status" value="1"/>
</dbReference>
<name>A0A0C1PYC9_LEVBR</name>
<gene>
    <name evidence="1" type="ORF">JK167_00785</name>
</gene>
<protein>
    <submittedName>
        <fullName evidence="1">Uncharacterized protein</fullName>
    </submittedName>
</protein>
<dbReference type="EMBL" id="JAERKF010000001">
    <property type="protein sequence ID" value="MBS1009365.1"/>
    <property type="molecule type" value="Genomic_DNA"/>
</dbReference>
<dbReference type="Proteomes" id="UP000676478">
    <property type="component" value="Unassembled WGS sequence"/>
</dbReference>
<reference evidence="1" key="1">
    <citation type="submission" date="2020-12" db="EMBL/GenBank/DDBJ databases">
        <authorList>
            <person name="Mcmullen J.G."/>
        </authorList>
    </citation>
    <scope>NUCLEOTIDE SEQUENCE</scope>
    <source>
        <strain evidence="1">Dm-2019-70</strain>
    </source>
</reference>
<dbReference type="RefSeq" id="WP_039104740.1">
    <property type="nucleotide sequence ID" value="NZ_CAKMAP010000002.1"/>
</dbReference>
<dbReference type="InterPro" id="IPR021200">
    <property type="entry name" value="CHIM_prot"/>
</dbReference>